<protein>
    <submittedName>
        <fullName evidence="1">Uncharacterized protein</fullName>
    </submittedName>
</protein>
<dbReference type="EMBL" id="AASXRC010000006">
    <property type="protein sequence ID" value="EFI0212244.1"/>
    <property type="molecule type" value="Genomic_DNA"/>
</dbReference>
<organism evidence="1 2">
    <name type="scientific">Escherichia coli</name>
    <dbReference type="NCBI Taxonomy" id="562"/>
    <lineage>
        <taxon>Bacteria</taxon>
        <taxon>Pseudomonadati</taxon>
        <taxon>Pseudomonadota</taxon>
        <taxon>Gammaproteobacteria</taxon>
        <taxon>Enterobacterales</taxon>
        <taxon>Enterobacteriaceae</taxon>
        <taxon>Escherichia</taxon>
    </lineage>
</organism>
<gene>
    <name evidence="1" type="ORF">BG944_001361</name>
</gene>
<accession>A0A0H0IP65</accession>
<evidence type="ECO:0000313" key="2">
    <source>
        <dbReference type="Proteomes" id="UP000521994"/>
    </source>
</evidence>
<reference evidence="1 2" key="1">
    <citation type="submission" date="2020-02" db="EMBL/GenBank/DDBJ databases">
        <authorList>
            <consortium name="PulseNet: The National Subtyping Network for Foodborne Disease Surveillance"/>
            <person name="Tarr C.L."/>
            <person name="Trees E."/>
            <person name="Katz L.S."/>
            <person name="Carleton-Romer H.A."/>
            <person name="Stroika S."/>
            <person name="Kucerova Z."/>
            <person name="Roache K.F."/>
            <person name="Sabol A.L."/>
            <person name="Besser J."/>
            <person name="Gerner-Smidt P."/>
        </authorList>
    </citation>
    <scope>NUCLEOTIDE SEQUENCE [LARGE SCALE GENOMIC DNA]</scope>
    <source>
        <strain evidence="1 2">2014C-3796</strain>
    </source>
</reference>
<evidence type="ECO:0000313" key="1">
    <source>
        <dbReference type="EMBL" id="EFI0212244.1"/>
    </source>
</evidence>
<comment type="caution">
    <text evidence="1">The sequence shown here is derived from an EMBL/GenBank/DDBJ whole genome shotgun (WGS) entry which is preliminary data.</text>
</comment>
<sequence length="216" mass="24839">MPSEQNLQPCFEINPCLDEKSVINLLQQFANVLGELWFHRHEYDDNWINGCRAYGWIKNFLVKNHKKLKGVAILSTPLNFVFTLNRVPLQFVTDKLDSPKKKHRLCKNDVECRQLSLFEDDVNFEHDVTWRVLAEKLPSANKKDEDIEPPTWLLALIGFDSSNNVVSRYELVSKVHAPVQAANTDVLPEAVETPPLNLQRRVKNAKKADSDKYGTI</sequence>
<dbReference type="RefSeq" id="WP_001138877.1">
    <property type="nucleotide sequence ID" value="NZ_BDLK01000166.1"/>
</dbReference>
<name>A0A0H0IP65_ECOLX</name>
<dbReference type="Proteomes" id="UP000521994">
    <property type="component" value="Unassembled WGS sequence"/>
</dbReference>
<proteinExistence type="predicted"/>
<dbReference type="AlphaFoldDB" id="A0A0H0IP65"/>